<protein>
    <submittedName>
        <fullName evidence="1">Uncharacterized protein</fullName>
    </submittedName>
</protein>
<evidence type="ECO:0000313" key="2">
    <source>
        <dbReference type="Proteomes" id="UP000283210"/>
    </source>
</evidence>
<reference evidence="1 2" key="1">
    <citation type="submission" date="2018-11" db="EMBL/GenBank/DDBJ databases">
        <authorList>
            <person name="Lopez-Roques C."/>
            <person name="Donnadieu C."/>
            <person name="Bouchez O."/>
            <person name="Klopp C."/>
            <person name="Cabau C."/>
            <person name="Zahm M."/>
        </authorList>
    </citation>
    <scope>NUCLEOTIDE SEQUENCE [LARGE SCALE GENOMIC DNA]</scope>
    <source>
        <strain evidence="1">RS831</strain>
        <tissue evidence="1">Whole body</tissue>
    </source>
</reference>
<dbReference type="EMBL" id="CM012456">
    <property type="protein sequence ID" value="RVE59073.1"/>
    <property type="molecule type" value="Genomic_DNA"/>
</dbReference>
<keyword evidence="2" id="KW-1185">Reference proteome</keyword>
<proteinExistence type="predicted"/>
<organism evidence="1 2">
    <name type="scientific">Oryzias javanicus</name>
    <name type="common">Javanese ricefish</name>
    <name type="synonym">Aplocheilus javanicus</name>
    <dbReference type="NCBI Taxonomy" id="123683"/>
    <lineage>
        <taxon>Eukaryota</taxon>
        <taxon>Metazoa</taxon>
        <taxon>Chordata</taxon>
        <taxon>Craniata</taxon>
        <taxon>Vertebrata</taxon>
        <taxon>Euteleostomi</taxon>
        <taxon>Actinopterygii</taxon>
        <taxon>Neopterygii</taxon>
        <taxon>Teleostei</taxon>
        <taxon>Neoteleostei</taxon>
        <taxon>Acanthomorphata</taxon>
        <taxon>Ovalentaria</taxon>
        <taxon>Atherinomorphae</taxon>
        <taxon>Beloniformes</taxon>
        <taxon>Adrianichthyidae</taxon>
        <taxon>Oryziinae</taxon>
        <taxon>Oryzias</taxon>
    </lineage>
</organism>
<gene>
    <name evidence="1" type="ORF">OJAV_G00200670</name>
</gene>
<sequence length="67" mass="7339">MALQLLKPTSTCLHVKAVRLDTSHLLQVKLQGCEHGGSKSESRPSEAQSFYSCHVEQKAGRCSLTRA</sequence>
<dbReference type="Proteomes" id="UP000283210">
    <property type="component" value="Chromosome 20"/>
</dbReference>
<name>A0A437C9G4_ORYJA</name>
<accession>A0A437C9G4</accession>
<reference evidence="1 2" key="2">
    <citation type="submission" date="2019-01" db="EMBL/GenBank/DDBJ databases">
        <title>A chromosome length genome reference of the Java medaka (oryzias javanicus).</title>
        <authorList>
            <person name="Herpin A."/>
            <person name="Takehana Y."/>
            <person name="Naruse K."/>
            <person name="Ansai S."/>
            <person name="Kawaguchi M."/>
        </authorList>
    </citation>
    <scope>NUCLEOTIDE SEQUENCE [LARGE SCALE GENOMIC DNA]</scope>
    <source>
        <strain evidence="1">RS831</strain>
        <tissue evidence="1">Whole body</tissue>
    </source>
</reference>
<dbReference type="AlphaFoldDB" id="A0A437C9G4"/>
<evidence type="ECO:0000313" key="1">
    <source>
        <dbReference type="EMBL" id="RVE59073.1"/>
    </source>
</evidence>